<keyword evidence="2" id="KW-1185">Reference proteome</keyword>
<protein>
    <submittedName>
        <fullName evidence="1">Uncharacterized protein</fullName>
    </submittedName>
</protein>
<gene>
    <name evidence="1" type="ORF">COCCADRAFT_24282</name>
</gene>
<dbReference type="HOGENOM" id="CLU_1758502_0_0_1"/>
<dbReference type="RefSeq" id="XP_007709833.1">
    <property type="nucleotide sequence ID" value="XM_007711643.1"/>
</dbReference>
<dbReference type="EMBL" id="KI964569">
    <property type="protein sequence ID" value="EUC35863.1"/>
    <property type="molecule type" value="Genomic_DNA"/>
</dbReference>
<sequence length="148" mass="16646">MAIWFTQCTARLRRSTKANVYQLPYKLRSLGVPGIRLSSRFVVRYQVVTEQPRDEAGSFVNMSLSPQYSSYTILRRDVVNRTTMQGRSLCLIHIGATTLIRKFRISAALIDCSDGNAKCVPGPGNYLDRKTHVISAAQGYPYSIVGRR</sequence>
<dbReference type="GeneID" id="19145576"/>
<dbReference type="Proteomes" id="UP000053841">
    <property type="component" value="Unassembled WGS sequence"/>
</dbReference>
<proteinExistence type="predicted"/>
<dbReference type="AlphaFoldDB" id="W6YDW2"/>
<evidence type="ECO:0000313" key="2">
    <source>
        <dbReference type="Proteomes" id="UP000053841"/>
    </source>
</evidence>
<accession>W6YDW2</accession>
<evidence type="ECO:0000313" key="1">
    <source>
        <dbReference type="EMBL" id="EUC35863.1"/>
    </source>
</evidence>
<dbReference type="KEGG" id="bze:COCCADRAFT_24282"/>
<organism evidence="1 2">
    <name type="scientific">Cochliobolus carbonum (strain 26-R-13)</name>
    <name type="common">Maize leaf spot fungus</name>
    <name type="synonym">Bipolaris zeicola</name>
    <dbReference type="NCBI Taxonomy" id="930089"/>
    <lineage>
        <taxon>Eukaryota</taxon>
        <taxon>Fungi</taxon>
        <taxon>Dikarya</taxon>
        <taxon>Ascomycota</taxon>
        <taxon>Pezizomycotina</taxon>
        <taxon>Dothideomycetes</taxon>
        <taxon>Pleosporomycetidae</taxon>
        <taxon>Pleosporales</taxon>
        <taxon>Pleosporineae</taxon>
        <taxon>Pleosporaceae</taxon>
        <taxon>Bipolaris</taxon>
    </lineage>
</organism>
<reference evidence="1 2" key="1">
    <citation type="journal article" date="2013" name="PLoS Genet.">
        <title>Comparative genome structure, secondary metabolite, and effector coding capacity across Cochliobolus pathogens.</title>
        <authorList>
            <person name="Condon B.J."/>
            <person name="Leng Y."/>
            <person name="Wu D."/>
            <person name="Bushley K.E."/>
            <person name="Ohm R.A."/>
            <person name="Otillar R."/>
            <person name="Martin J."/>
            <person name="Schackwitz W."/>
            <person name="Grimwood J."/>
            <person name="MohdZainudin N."/>
            <person name="Xue C."/>
            <person name="Wang R."/>
            <person name="Manning V.A."/>
            <person name="Dhillon B."/>
            <person name="Tu Z.J."/>
            <person name="Steffenson B.J."/>
            <person name="Salamov A."/>
            <person name="Sun H."/>
            <person name="Lowry S."/>
            <person name="LaButti K."/>
            <person name="Han J."/>
            <person name="Copeland A."/>
            <person name="Lindquist E."/>
            <person name="Barry K."/>
            <person name="Schmutz J."/>
            <person name="Baker S.E."/>
            <person name="Ciuffetti L.M."/>
            <person name="Grigoriev I.V."/>
            <person name="Zhong S."/>
            <person name="Turgeon B.G."/>
        </authorList>
    </citation>
    <scope>NUCLEOTIDE SEQUENCE [LARGE SCALE GENOMIC DNA]</scope>
    <source>
        <strain evidence="1 2">26-R-13</strain>
    </source>
</reference>
<name>W6YDW2_COCC2</name>